<protein>
    <recommendedName>
        <fullName evidence="2">Cullin N-terminal domain-containing protein</fullName>
    </recommendedName>
</protein>
<evidence type="ECO:0000313" key="3">
    <source>
        <dbReference type="EMBL" id="OAF67707.1"/>
    </source>
</evidence>
<dbReference type="GO" id="GO:0006511">
    <property type="term" value="P:ubiquitin-dependent protein catabolic process"/>
    <property type="evidence" value="ECO:0007669"/>
    <property type="project" value="InterPro"/>
</dbReference>
<dbReference type="EMBL" id="LWCA01000594">
    <property type="protein sequence ID" value="OAF67707.1"/>
    <property type="molecule type" value="Genomic_DNA"/>
</dbReference>
<feature type="domain" description="Cullin N-terminal" evidence="2">
    <location>
        <begin position="12"/>
        <end position="336"/>
    </location>
</feature>
<reference evidence="3 4" key="1">
    <citation type="submission" date="2016-04" db="EMBL/GenBank/DDBJ databases">
        <title>The genome of Intoshia linei affirms orthonectids as highly simplified spiralians.</title>
        <authorList>
            <person name="Mikhailov K.V."/>
            <person name="Slusarev G.S."/>
            <person name="Nikitin M.A."/>
            <person name="Logacheva M.D."/>
            <person name="Penin A."/>
            <person name="Aleoshin V."/>
            <person name="Panchin Y.V."/>
        </authorList>
    </citation>
    <scope>NUCLEOTIDE SEQUENCE [LARGE SCALE GENOMIC DNA]</scope>
    <source>
        <strain evidence="3">Intl2013</strain>
        <tissue evidence="3">Whole animal</tissue>
    </source>
</reference>
<dbReference type="AlphaFoldDB" id="A0A177B094"/>
<evidence type="ECO:0000259" key="2">
    <source>
        <dbReference type="Pfam" id="PF00888"/>
    </source>
</evidence>
<dbReference type="Proteomes" id="UP000078046">
    <property type="component" value="Unassembled WGS sequence"/>
</dbReference>
<dbReference type="SUPFAM" id="SSF74788">
    <property type="entry name" value="Cullin repeat-like"/>
    <property type="match status" value="1"/>
</dbReference>
<dbReference type="InterPro" id="IPR001373">
    <property type="entry name" value="Cullin_N"/>
</dbReference>
<dbReference type="PANTHER" id="PTHR11932">
    <property type="entry name" value="CULLIN"/>
    <property type="match status" value="1"/>
</dbReference>
<dbReference type="InterPro" id="IPR016159">
    <property type="entry name" value="Cullin_repeat-like_dom_sf"/>
</dbReference>
<evidence type="ECO:0000313" key="4">
    <source>
        <dbReference type="Proteomes" id="UP000078046"/>
    </source>
</evidence>
<comment type="similarity">
    <text evidence="1">Belongs to the cullin family.</text>
</comment>
<proteinExistence type="inferred from homology"/>
<dbReference type="InterPro" id="IPR045093">
    <property type="entry name" value="Cullin"/>
</dbReference>
<dbReference type="GO" id="GO:0031625">
    <property type="term" value="F:ubiquitin protein ligase binding"/>
    <property type="evidence" value="ECO:0007669"/>
    <property type="project" value="InterPro"/>
</dbReference>
<comment type="caution">
    <text evidence="3">The sequence shown here is derived from an EMBL/GenBank/DDBJ whole genome shotgun (WGS) entry which is preliminary data.</text>
</comment>
<accession>A0A177B094</accession>
<name>A0A177B094_9BILA</name>
<dbReference type="Gene3D" id="1.20.1310.10">
    <property type="entry name" value="Cullin Repeats"/>
    <property type="match status" value="2"/>
</dbReference>
<evidence type="ECO:0000256" key="1">
    <source>
        <dbReference type="ARBA" id="ARBA00006019"/>
    </source>
</evidence>
<sequence>MEMSIDNIESLWTDIESGLKDILAGKSMTKQRFSQLYNKIYTSCTDLDSTKTVVEKSESSDPRVKLTYEGKMVYDLIERYLTNYLNNVLNDMFTIDDDEIIEYYIEQWKSYCEASKNIDRVFYYLNRYYIPRRIDEGCTDTFFISVLTNLIWFNVVFAKIEDKLIGSMINIISIDRNGADHKYKKNMTPIISCIFDLSKIMPFSKNSPLYLYQTYFEDRYIEISKNYYKNESETRLLRLTCAEYVAWSDAIIKSERYRCRNYISSTSEDVVLFAICKVLVLEHIDIYKSDFTRLLHQQNSNIDDLSILYNILTLVPSSIKTFANILEDEMCLVGNENYEDWLTKTTEKEPILPIN</sequence>
<dbReference type="OrthoDB" id="27073at2759"/>
<gene>
    <name evidence="3" type="ORF">A3Q56_04562</name>
</gene>
<organism evidence="3 4">
    <name type="scientific">Intoshia linei</name>
    <dbReference type="NCBI Taxonomy" id="1819745"/>
    <lineage>
        <taxon>Eukaryota</taxon>
        <taxon>Metazoa</taxon>
        <taxon>Spiralia</taxon>
        <taxon>Lophotrochozoa</taxon>
        <taxon>Mesozoa</taxon>
        <taxon>Orthonectida</taxon>
        <taxon>Rhopaluridae</taxon>
        <taxon>Intoshia</taxon>
    </lineage>
</organism>
<feature type="non-terminal residue" evidence="3">
    <location>
        <position position="355"/>
    </location>
</feature>
<dbReference type="Pfam" id="PF00888">
    <property type="entry name" value="Cullin"/>
    <property type="match status" value="1"/>
</dbReference>
<keyword evidence="4" id="KW-1185">Reference proteome</keyword>